<evidence type="ECO:0000256" key="2">
    <source>
        <dbReference type="ARBA" id="ARBA00012438"/>
    </source>
</evidence>
<evidence type="ECO:0000256" key="3">
    <source>
        <dbReference type="ARBA" id="ARBA00022553"/>
    </source>
</evidence>
<keyword evidence="9" id="KW-0805">Transcription regulation</keyword>
<keyword evidence="17" id="KW-1185">Reference proteome</keyword>
<dbReference type="InterPro" id="IPR009057">
    <property type="entry name" value="Homeodomain-like_sf"/>
</dbReference>
<feature type="chain" id="PRO_5022690946" description="histidine kinase" evidence="12">
    <location>
        <begin position="20"/>
        <end position="1376"/>
    </location>
</feature>
<dbReference type="InterPro" id="IPR036890">
    <property type="entry name" value="HATPase_C_sf"/>
</dbReference>
<evidence type="ECO:0000256" key="8">
    <source>
        <dbReference type="ARBA" id="ARBA00023012"/>
    </source>
</evidence>
<feature type="domain" description="HTH araC/xylS-type" evidence="13">
    <location>
        <begin position="1255"/>
        <end position="1354"/>
    </location>
</feature>
<dbReference type="InterPro" id="IPR004358">
    <property type="entry name" value="Sig_transdc_His_kin-like_C"/>
</dbReference>
<dbReference type="PRINTS" id="PR00344">
    <property type="entry name" value="BCTRLSENSOR"/>
</dbReference>
<dbReference type="SMART" id="SM00388">
    <property type="entry name" value="HisKA"/>
    <property type="match status" value="1"/>
</dbReference>
<dbReference type="PROSITE" id="PS50110">
    <property type="entry name" value="RESPONSE_REGULATORY"/>
    <property type="match status" value="1"/>
</dbReference>
<evidence type="ECO:0000256" key="4">
    <source>
        <dbReference type="ARBA" id="ARBA00022679"/>
    </source>
</evidence>
<evidence type="ECO:0000259" key="13">
    <source>
        <dbReference type="PROSITE" id="PS01124"/>
    </source>
</evidence>
<dbReference type="OrthoDB" id="9809670at2"/>
<dbReference type="InterPro" id="IPR011006">
    <property type="entry name" value="CheY-like_superfamily"/>
</dbReference>
<dbReference type="Gene3D" id="3.30.565.10">
    <property type="entry name" value="Histidine kinase-like ATPase, C-terminal domain"/>
    <property type="match status" value="1"/>
</dbReference>
<dbReference type="Gene3D" id="2.60.40.10">
    <property type="entry name" value="Immunoglobulins"/>
    <property type="match status" value="1"/>
</dbReference>
<dbReference type="Gene3D" id="2.130.10.10">
    <property type="entry name" value="YVTN repeat-like/Quinoprotein amine dehydrogenase"/>
    <property type="match status" value="2"/>
</dbReference>
<evidence type="ECO:0000313" key="16">
    <source>
        <dbReference type="EMBL" id="QEC78629.1"/>
    </source>
</evidence>
<feature type="modified residue" description="4-aspartylphosphate" evidence="11">
    <location>
        <position position="1156"/>
    </location>
</feature>
<dbReference type="GO" id="GO:0043565">
    <property type="term" value="F:sequence-specific DNA binding"/>
    <property type="evidence" value="ECO:0007669"/>
    <property type="project" value="InterPro"/>
</dbReference>
<dbReference type="Pfam" id="PF02518">
    <property type="entry name" value="HATPase_c"/>
    <property type="match status" value="1"/>
</dbReference>
<evidence type="ECO:0000256" key="10">
    <source>
        <dbReference type="ARBA" id="ARBA00023163"/>
    </source>
</evidence>
<dbReference type="EC" id="2.7.13.3" evidence="2"/>
<name>A0A5B8W500_9SPHI</name>
<dbReference type="Pfam" id="PF12833">
    <property type="entry name" value="HTH_18"/>
    <property type="match status" value="1"/>
</dbReference>
<dbReference type="InterPro" id="IPR003594">
    <property type="entry name" value="HATPase_dom"/>
</dbReference>
<proteinExistence type="predicted"/>
<keyword evidence="12" id="KW-0732">Signal</keyword>
<evidence type="ECO:0000256" key="5">
    <source>
        <dbReference type="ARBA" id="ARBA00022741"/>
    </source>
</evidence>
<dbReference type="InterPro" id="IPR018060">
    <property type="entry name" value="HTH_AraC"/>
</dbReference>
<dbReference type="Gene3D" id="3.40.50.2300">
    <property type="match status" value="1"/>
</dbReference>
<dbReference type="Proteomes" id="UP000321362">
    <property type="component" value="Chromosome"/>
</dbReference>
<dbReference type="SUPFAM" id="SSF46689">
    <property type="entry name" value="Homeodomain-like"/>
    <property type="match status" value="1"/>
</dbReference>
<dbReference type="PANTHER" id="PTHR43547">
    <property type="entry name" value="TWO-COMPONENT HISTIDINE KINASE"/>
    <property type="match status" value="1"/>
</dbReference>
<dbReference type="Gene3D" id="1.10.10.60">
    <property type="entry name" value="Homeodomain-like"/>
    <property type="match status" value="1"/>
</dbReference>
<dbReference type="InterPro" id="IPR011110">
    <property type="entry name" value="Reg_prop"/>
</dbReference>
<dbReference type="SUPFAM" id="SSF52172">
    <property type="entry name" value="CheY-like"/>
    <property type="match status" value="1"/>
</dbReference>
<organism evidence="16 17">
    <name type="scientific">Mucilaginibacter ginsenosidivorax</name>
    <dbReference type="NCBI Taxonomy" id="862126"/>
    <lineage>
        <taxon>Bacteria</taxon>
        <taxon>Pseudomonadati</taxon>
        <taxon>Bacteroidota</taxon>
        <taxon>Sphingobacteriia</taxon>
        <taxon>Sphingobacteriales</taxon>
        <taxon>Sphingobacteriaceae</taxon>
        <taxon>Mucilaginibacter</taxon>
    </lineage>
</organism>
<dbReference type="Pfam" id="PF00072">
    <property type="entry name" value="Response_reg"/>
    <property type="match status" value="1"/>
</dbReference>
<dbReference type="InterPro" id="IPR011123">
    <property type="entry name" value="Y_Y_Y"/>
</dbReference>
<gene>
    <name evidence="16" type="ORF">FSB76_22765</name>
</gene>
<keyword evidence="8" id="KW-0902">Two-component regulatory system</keyword>
<dbReference type="CDD" id="cd00082">
    <property type="entry name" value="HisKA"/>
    <property type="match status" value="1"/>
</dbReference>
<reference evidence="16 17" key="1">
    <citation type="journal article" date="2013" name="J. Microbiol.">
        <title>Mucilaginibacter ginsenosidivorax sp. nov., with ginsenoside converting activity isolated from sediment.</title>
        <authorList>
            <person name="Kim J.K."/>
            <person name="Choi T.E."/>
            <person name="Liu Q.M."/>
            <person name="Park H.Y."/>
            <person name="Yi T.H."/>
            <person name="Yoon M.H."/>
            <person name="Kim S.C."/>
            <person name="Im W.T."/>
        </authorList>
    </citation>
    <scope>NUCLEOTIDE SEQUENCE [LARGE SCALE GENOMIC DNA]</scope>
    <source>
        <strain evidence="16 17">KHI28</strain>
    </source>
</reference>
<keyword evidence="6" id="KW-0418">Kinase</keyword>
<keyword evidence="3 11" id="KW-0597">Phosphoprotein</keyword>
<dbReference type="InterPro" id="IPR036097">
    <property type="entry name" value="HisK_dim/P_sf"/>
</dbReference>
<dbReference type="InterPro" id="IPR003661">
    <property type="entry name" value="HisK_dim/P_dom"/>
</dbReference>
<evidence type="ECO:0000259" key="15">
    <source>
        <dbReference type="PROSITE" id="PS50110"/>
    </source>
</evidence>
<dbReference type="Pfam" id="PF07495">
    <property type="entry name" value="Y_Y_Y"/>
    <property type="match status" value="1"/>
</dbReference>
<dbReference type="Gene3D" id="1.10.287.130">
    <property type="match status" value="1"/>
</dbReference>
<dbReference type="EMBL" id="CP042437">
    <property type="protein sequence ID" value="QEC78629.1"/>
    <property type="molecule type" value="Genomic_DNA"/>
</dbReference>
<dbReference type="InterPro" id="IPR011047">
    <property type="entry name" value="Quinoprotein_ADH-like_sf"/>
</dbReference>
<evidence type="ECO:0000256" key="6">
    <source>
        <dbReference type="ARBA" id="ARBA00022777"/>
    </source>
</evidence>
<dbReference type="FunFam" id="3.30.565.10:FF:000037">
    <property type="entry name" value="Hybrid sensor histidine kinase/response regulator"/>
    <property type="match status" value="1"/>
</dbReference>
<keyword evidence="7" id="KW-0067">ATP-binding</keyword>
<dbReference type="PROSITE" id="PS50109">
    <property type="entry name" value="HIS_KIN"/>
    <property type="match status" value="1"/>
</dbReference>
<dbReference type="SMART" id="SM00448">
    <property type="entry name" value="REC"/>
    <property type="match status" value="1"/>
</dbReference>
<dbReference type="RefSeq" id="WP_147057453.1">
    <property type="nucleotide sequence ID" value="NZ_CP042437.1"/>
</dbReference>
<evidence type="ECO:0000256" key="11">
    <source>
        <dbReference type="PROSITE-ProRule" id="PRU00169"/>
    </source>
</evidence>
<dbReference type="Pfam" id="PF07494">
    <property type="entry name" value="Reg_prop"/>
    <property type="match status" value="4"/>
</dbReference>
<dbReference type="GO" id="GO:0005524">
    <property type="term" value="F:ATP binding"/>
    <property type="evidence" value="ECO:0007669"/>
    <property type="project" value="UniProtKB-KW"/>
</dbReference>
<evidence type="ECO:0000313" key="17">
    <source>
        <dbReference type="Proteomes" id="UP000321362"/>
    </source>
</evidence>
<feature type="domain" description="Histidine kinase" evidence="14">
    <location>
        <begin position="838"/>
        <end position="1053"/>
    </location>
</feature>
<keyword evidence="5" id="KW-0547">Nucleotide-binding</keyword>
<dbReference type="InterPro" id="IPR015943">
    <property type="entry name" value="WD40/YVTN_repeat-like_dom_sf"/>
</dbReference>
<dbReference type="InterPro" id="IPR001789">
    <property type="entry name" value="Sig_transdc_resp-reg_receiver"/>
</dbReference>
<keyword evidence="4" id="KW-0808">Transferase</keyword>
<accession>A0A5B8W500</accession>
<keyword evidence="10" id="KW-0804">Transcription</keyword>
<evidence type="ECO:0000256" key="12">
    <source>
        <dbReference type="SAM" id="SignalP"/>
    </source>
</evidence>
<dbReference type="Pfam" id="PF00512">
    <property type="entry name" value="HisKA"/>
    <property type="match status" value="1"/>
</dbReference>
<dbReference type="SUPFAM" id="SSF63829">
    <property type="entry name" value="Calcium-dependent phosphotriesterase"/>
    <property type="match status" value="2"/>
</dbReference>
<dbReference type="SMART" id="SM00387">
    <property type="entry name" value="HATPase_c"/>
    <property type="match status" value="1"/>
</dbReference>
<dbReference type="KEGG" id="mgk:FSB76_22765"/>
<evidence type="ECO:0000259" key="14">
    <source>
        <dbReference type="PROSITE" id="PS50109"/>
    </source>
</evidence>
<dbReference type="SUPFAM" id="SSF55874">
    <property type="entry name" value="ATPase domain of HSP90 chaperone/DNA topoisomerase II/histidine kinase"/>
    <property type="match status" value="1"/>
</dbReference>
<evidence type="ECO:0000256" key="1">
    <source>
        <dbReference type="ARBA" id="ARBA00000085"/>
    </source>
</evidence>
<comment type="catalytic activity">
    <reaction evidence="1">
        <text>ATP + protein L-histidine = ADP + protein N-phospho-L-histidine.</text>
        <dbReference type="EC" id="2.7.13.3"/>
    </reaction>
</comment>
<dbReference type="SMART" id="SM00342">
    <property type="entry name" value="HTH_ARAC"/>
    <property type="match status" value="1"/>
</dbReference>
<dbReference type="PROSITE" id="PS01124">
    <property type="entry name" value="HTH_ARAC_FAMILY_2"/>
    <property type="match status" value="1"/>
</dbReference>
<dbReference type="InterPro" id="IPR005467">
    <property type="entry name" value="His_kinase_dom"/>
</dbReference>
<protein>
    <recommendedName>
        <fullName evidence="2">histidine kinase</fullName>
        <ecNumber evidence="2">2.7.13.3</ecNumber>
    </recommendedName>
</protein>
<sequence length="1376" mass="155594">MKRLLFITAFILLKYSAYSSSLPMSYLGIEQGLSNNTVTTIFKDKFGFMWFGTLDGLNRFDGYSFKKIRNKINDPASLPENTITALEQDELDRIWVGTRRGVGILDSKTLYFSQITYKKSAAEALAPLPVDKVINVLKKDLSGNMMIGSADAGLLIYYKNKTFAVEIPLLNAQKQQQWKYTVTALTILNDNSIWLVVDNVGLCRFLPGKNVVLPVTASFPPATHMKQGPDGNLWISTNAGMFSFNAFTGQLKHQSFSNKALDNIKIFDFYFDKAKNLWLATDGIGVGIVNIFSSGQCTLLQQQDAGTLSSNSVYAIYEDNQSRKWIATLRGGISVIDPNKNQFKTIVHQPYNKNSLVSNFTFSFCEDAGHNIWIGTDGAGLSVWNRAKNTFTTFVHDENNPQSLSNNRVSSIIKDSRNQIWVATFGGGVAIYDTDSHLFKNVPFENTGNYRKSIWKIYVDADNTIWVTALRGEKTGNERARLFYFDKASGKFVSAGFDVKDDVLAIADDGKGNLWLGGFKNLVRVNKHTGQSAIIQSNIAVRSLLATGGTLFIGTHGKGLMTYQLATGKIAWYNENNGLPNNTVLNIESDNKGNLWMSTFNGLSKLKFATKKFENYYGSDGLQSDQFYFNASGKLASGELLFGGIKGFNIFYPDSIRRFNSFPDLLITQVNIENESANANNAYIKNAANIYNIDKIRLPYDKAVLSMEYVALEYSLPEKIQYAYYLQGWDKGWNYVNNARVLNYSRLSEGNYTLHIKATNGYGVWNTKEKIVYITVLPPWFRSWWAYLLYVGIVSASVYGYIYYHKKENRLHYEVKLANLKVEQEKELNDKKIAFFTNISHEFRTPLTLIANPVKELLQNNGKNIDLIDLSSVYRNARRLLSLVDRLLLFRSTDNELTELKKEWVSLSDVAREVFSCFNNQAKAKHLDYQLHMEQETLACIDREKIEIVLFNLLSNALKFTPDHGKVAMHIREMESRIEIEVHDSGHGISAETGSRLFEKFYREEATDRANQSGFGIGLFLAKKYVDVHGGDLSYTSAPGEGTVFKIGLPGSDEVMKPVAVTKPVFRSSAFEILNEAIIDHDPGLLREPEKPDHVSELMENIVKDKPSVLVIDDDGDIRQYLRRLLKDSYNVYEAEDTVQGFEIVMQVDPDIIVCDVVIKEFSGIEFCSKLKDSPSFSHIPVILLTGSSSAEIKLKGVECGADDYITKPFENDLLVARIKSILKGRNTLKQFFLNEVTLKSNNLKIPEEYSQFLAKCIALIEKHLDDENFSATVFTKGMGMSRSNLFRKVKAISGLNISEFIRHIKLKKAAELLIQSDLQIKEVAYKIGFQDVRYFREQFFKLFELNPSDFIRKYRKTFVKSYNIGAGMSPEKARQ</sequence>
<dbReference type="SUPFAM" id="SSF50998">
    <property type="entry name" value="Quinoprotein alcohol dehydrogenase-like"/>
    <property type="match status" value="1"/>
</dbReference>
<evidence type="ECO:0000256" key="7">
    <source>
        <dbReference type="ARBA" id="ARBA00022840"/>
    </source>
</evidence>
<dbReference type="SUPFAM" id="SSF47384">
    <property type="entry name" value="Homodimeric domain of signal transducing histidine kinase"/>
    <property type="match status" value="1"/>
</dbReference>
<dbReference type="InterPro" id="IPR013783">
    <property type="entry name" value="Ig-like_fold"/>
</dbReference>
<evidence type="ECO:0000256" key="9">
    <source>
        <dbReference type="ARBA" id="ARBA00023015"/>
    </source>
</evidence>
<dbReference type="PANTHER" id="PTHR43547:SF2">
    <property type="entry name" value="HYBRID SIGNAL TRANSDUCTION HISTIDINE KINASE C"/>
    <property type="match status" value="1"/>
</dbReference>
<dbReference type="GO" id="GO:0000155">
    <property type="term" value="F:phosphorelay sensor kinase activity"/>
    <property type="evidence" value="ECO:0007669"/>
    <property type="project" value="InterPro"/>
</dbReference>
<feature type="signal peptide" evidence="12">
    <location>
        <begin position="1"/>
        <end position="19"/>
    </location>
</feature>
<dbReference type="GO" id="GO:0003700">
    <property type="term" value="F:DNA-binding transcription factor activity"/>
    <property type="evidence" value="ECO:0007669"/>
    <property type="project" value="InterPro"/>
</dbReference>
<feature type="domain" description="Response regulatory" evidence="15">
    <location>
        <begin position="1108"/>
        <end position="1223"/>
    </location>
</feature>